<gene>
    <name evidence="3" type="primary">LOC115889974</name>
</gene>
<evidence type="ECO:0000256" key="1">
    <source>
        <dbReference type="SAM" id="MobiDB-lite"/>
    </source>
</evidence>
<dbReference type="InParanoid" id="A0A6J2YRP3"/>
<dbReference type="GeneID" id="115889974"/>
<evidence type="ECO:0000313" key="2">
    <source>
        <dbReference type="Proteomes" id="UP000504635"/>
    </source>
</evidence>
<feature type="compositionally biased region" description="Polar residues" evidence="1">
    <location>
        <begin position="1"/>
        <end position="21"/>
    </location>
</feature>
<dbReference type="CDD" id="cd23767">
    <property type="entry name" value="IQCD"/>
    <property type="match status" value="1"/>
</dbReference>
<accession>A0A6J2YRP3</accession>
<dbReference type="InterPro" id="IPR000048">
    <property type="entry name" value="IQ_motif_EF-hand-BS"/>
</dbReference>
<sequence>MSTLSPSSGRSEKNIQSQESGIGSPERVTSLYNETPKKTSWSEILEESSKNREELDNYLSNKRREENQITLDSLPAIAYLNEKIFPSLNTALIAMLERVKEEDSFYHPKTAFNGIDFICEYLYNSNSKYPERQQNPQYIFDMDWVKEILEKSPRPYYPFSLVWNTNHAALKIQSFMKGYWVRKREDVQEMRVFWKHHKLTQHVEDSP</sequence>
<dbReference type="RefSeq" id="XP_030765931.1">
    <property type="nucleotide sequence ID" value="XM_030910071.1"/>
</dbReference>
<dbReference type="KEGG" id="soy:115889974"/>
<feature type="compositionally biased region" description="Polar residues" evidence="1">
    <location>
        <begin position="30"/>
        <end position="42"/>
    </location>
</feature>
<dbReference type="Proteomes" id="UP000504635">
    <property type="component" value="Unplaced"/>
</dbReference>
<dbReference type="PROSITE" id="PS50096">
    <property type="entry name" value="IQ"/>
    <property type="match status" value="1"/>
</dbReference>
<dbReference type="PANTHER" id="PTHR34927:SF1">
    <property type="entry name" value="IQ DOMAIN-CONTAINING PROTEIN K"/>
    <property type="match status" value="1"/>
</dbReference>
<dbReference type="AlphaFoldDB" id="A0A6J2YRP3"/>
<name>A0A6J2YRP3_SITOR</name>
<evidence type="ECO:0000313" key="3">
    <source>
        <dbReference type="RefSeq" id="XP_030765931.1"/>
    </source>
</evidence>
<keyword evidence="2" id="KW-1185">Reference proteome</keyword>
<proteinExistence type="predicted"/>
<dbReference type="PANTHER" id="PTHR34927">
    <property type="entry name" value="IQ DOMAIN-CONTAINING PROTEIN K"/>
    <property type="match status" value="1"/>
</dbReference>
<protein>
    <submittedName>
        <fullName evidence="3">Uncharacterized protein LOC115889974</fullName>
    </submittedName>
</protein>
<reference evidence="3" key="1">
    <citation type="submission" date="2025-08" db="UniProtKB">
        <authorList>
            <consortium name="RefSeq"/>
        </authorList>
    </citation>
    <scope>IDENTIFICATION</scope>
    <source>
        <tissue evidence="3">Gonads</tissue>
    </source>
</reference>
<organism evidence="2 3">
    <name type="scientific">Sitophilus oryzae</name>
    <name type="common">Rice weevil</name>
    <name type="synonym">Curculio oryzae</name>
    <dbReference type="NCBI Taxonomy" id="7048"/>
    <lineage>
        <taxon>Eukaryota</taxon>
        <taxon>Metazoa</taxon>
        <taxon>Ecdysozoa</taxon>
        <taxon>Arthropoda</taxon>
        <taxon>Hexapoda</taxon>
        <taxon>Insecta</taxon>
        <taxon>Pterygota</taxon>
        <taxon>Neoptera</taxon>
        <taxon>Endopterygota</taxon>
        <taxon>Coleoptera</taxon>
        <taxon>Polyphaga</taxon>
        <taxon>Cucujiformia</taxon>
        <taxon>Curculionidae</taxon>
        <taxon>Dryophthorinae</taxon>
        <taxon>Sitophilus</taxon>
    </lineage>
</organism>
<feature type="region of interest" description="Disordered" evidence="1">
    <location>
        <begin position="1"/>
        <end position="45"/>
    </location>
</feature>
<dbReference type="Pfam" id="PF00612">
    <property type="entry name" value="IQ"/>
    <property type="match status" value="1"/>
</dbReference>
<dbReference type="CDD" id="cd22969">
    <property type="entry name" value="DD_IQCK"/>
    <property type="match status" value="1"/>
</dbReference>
<dbReference type="InterPro" id="IPR043408">
    <property type="entry name" value="IQCK"/>
</dbReference>
<dbReference type="OrthoDB" id="2155538at2759"/>